<accession>A0A4Y2UEL0</accession>
<dbReference type="EMBL" id="BGPR01035607">
    <property type="protein sequence ID" value="GBO10534.1"/>
    <property type="molecule type" value="Genomic_DNA"/>
</dbReference>
<name>A0A4Y2UEL0_ARAVE</name>
<evidence type="ECO:0000313" key="3">
    <source>
        <dbReference type="Proteomes" id="UP000499080"/>
    </source>
</evidence>
<evidence type="ECO:0000313" key="2">
    <source>
        <dbReference type="EMBL" id="GBO10542.1"/>
    </source>
</evidence>
<gene>
    <name evidence="2" type="ORF">AVEN_149029_1</name>
    <name evidence="1" type="ORF">AVEN_36411_1</name>
</gene>
<keyword evidence="3" id="KW-1185">Reference proteome</keyword>
<evidence type="ECO:0000313" key="1">
    <source>
        <dbReference type="EMBL" id="GBO10534.1"/>
    </source>
</evidence>
<dbReference type="Proteomes" id="UP000499080">
    <property type="component" value="Unassembled WGS sequence"/>
</dbReference>
<sequence>MKSGTDHHNITLSVIRHSTSQVLLIVRRVQKDEWGVLTWTFKIRLLQAISDESLQNPPSMRKSDENWRDGDGMSGFSSSFFIHLECWIIKLKWNHEQELGSHKKRKTTTYRPVGRGSEGLSRKWGRGLNSLL</sequence>
<protein>
    <submittedName>
        <fullName evidence="1">Uncharacterized protein</fullName>
    </submittedName>
</protein>
<comment type="caution">
    <text evidence="1">The sequence shown here is derived from an EMBL/GenBank/DDBJ whole genome shotgun (WGS) entry which is preliminary data.</text>
</comment>
<proteinExistence type="predicted"/>
<dbReference type="AlphaFoldDB" id="A0A4Y2UEL0"/>
<dbReference type="EMBL" id="BGPR01035610">
    <property type="protein sequence ID" value="GBO10542.1"/>
    <property type="molecule type" value="Genomic_DNA"/>
</dbReference>
<reference evidence="1 3" key="1">
    <citation type="journal article" date="2019" name="Sci. Rep.">
        <title>Orb-weaving spider Araneus ventricosus genome elucidates the spidroin gene catalogue.</title>
        <authorList>
            <person name="Kono N."/>
            <person name="Nakamura H."/>
            <person name="Ohtoshi R."/>
            <person name="Moran D.A.P."/>
            <person name="Shinohara A."/>
            <person name="Yoshida Y."/>
            <person name="Fujiwara M."/>
            <person name="Mori M."/>
            <person name="Tomita M."/>
            <person name="Arakawa K."/>
        </authorList>
    </citation>
    <scope>NUCLEOTIDE SEQUENCE [LARGE SCALE GENOMIC DNA]</scope>
</reference>
<organism evidence="1 3">
    <name type="scientific">Araneus ventricosus</name>
    <name type="common">Orbweaver spider</name>
    <name type="synonym">Epeira ventricosa</name>
    <dbReference type="NCBI Taxonomy" id="182803"/>
    <lineage>
        <taxon>Eukaryota</taxon>
        <taxon>Metazoa</taxon>
        <taxon>Ecdysozoa</taxon>
        <taxon>Arthropoda</taxon>
        <taxon>Chelicerata</taxon>
        <taxon>Arachnida</taxon>
        <taxon>Araneae</taxon>
        <taxon>Araneomorphae</taxon>
        <taxon>Entelegynae</taxon>
        <taxon>Araneoidea</taxon>
        <taxon>Araneidae</taxon>
        <taxon>Araneus</taxon>
    </lineage>
</organism>